<proteinExistence type="predicted"/>
<gene>
    <name evidence="6" type="ORF">PACTADRAFT_17697</name>
</gene>
<dbReference type="InterPro" id="IPR027417">
    <property type="entry name" value="P-loop_NTPase"/>
</dbReference>
<dbReference type="GO" id="GO:0005525">
    <property type="term" value="F:GTP binding"/>
    <property type="evidence" value="ECO:0007669"/>
    <property type="project" value="InterPro"/>
</dbReference>
<dbReference type="PROSITE" id="PS51721">
    <property type="entry name" value="G_CP"/>
    <property type="match status" value="1"/>
</dbReference>
<protein>
    <recommendedName>
        <fullName evidence="2">Genetic interactor of prohibitins 3, mitochondrial</fullName>
    </recommendedName>
    <alternativeName>
        <fullName evidence="4">Found in mitochondrial proteome protein 38</fullName>
    </alternativeName>
</protein>
<accession>A0A1E4TTC1</accession>
<dbReference type="SUPFAM" id="SSF52540">
    <property type="entry name" value="P-loop containing nucleoside triphosphate hydrolases"/>
    <property type="match status" value="1"/>
</dbReference>
<keyword evidence="7" id="KW-1185">Reference proteome</keyword>
<comment type="function">
    <text evidence="1">May be involved in the mitochondrial lipid metabolism.</text>
</comment>
<evidence type="ECO:0000313" key="7">
    <source>
        <dbReference type="Proteomes" id="UP000094236"/>
    </source>
</evidence>
<reference evidence="7" key="1">
    <citation type="submission" date="2016-05" db="EMBL/GenBank/DDBJ databases">
        <title>Comparative genomics of biotechnologically important yeasts.</title>
        <authorList>
            <consortium name="DOE Joint Genome Institute"/>
            <person name="Riley R."/>
            <person name="Haridas S."/>
            <person name="Wolfe K.H."/>
            <person name="Lopes M.R."/>
            <person name="Hittinger C.T."/>
            <person name="Goker M."/>
            <person name="Salamov A."/>
            <person name="Wisecaver J."/>
            <person name="Long T.M."/>
            <person name="Aerts A.L."/>
            <person name="Barry K."/>
            <person name="Choi C."/>
            <person name="Clum A."/>
            <person name="Coughlan A.Y."/>
            <person name="Deshpande S."/>
            <person name="Douglass A.P."/>
            <person name="Hanson S.J."/>
            <person name="Klenk H.-P."/>
            <person name="Labutti K."/>
            <person name="Lapidus A."/>
            <person name="Lindquist E."/>
            <person name="Lipzen A."/>
            <person name="Meier-Kolthoff J.P."/>
            <person name="Ohm R.A."/>
            <person name="Otillar R.P."/>
            <person name="Pangilinan J."/>
            <person name="Peng Y."/>
            <person name="Rokas A."/>
            <person name="Rosa C.A."/>
            <person name="Scheuner C."/>
            <person name="Sibirny A.A."/>
            <person name="Slot J.C."/>
            <person name="Stielow J.B."/>
            <person name="Sun H."/>
            <person name="Kurtzman C.P."/>
            <person name="Blackwell M."/>
            <person name="Grigoriev I.V."/>
            <person name="Jeffries T.W."/>
        </authorList>
    </citation>
    <scope>NUCLEOTIDE SEQUENCE [LARGE SCALE GENOMIC DNA]</scope>
    <source>
        <strain evidence="7">NRRL Y-2460</strain>
    </source>
</reference>
<dbReference type="GO" id="GO:0005739">
    <property type="term" value="C:mitochondrion"/>
    <property type="evidence" value="ECO:0007669"/>
    <property type="project" value="TreeGrafter"/>
</dbReference>
<evidence type="ECO:0000256" key="1">
    <source>
        <dbReference type="ARBA" id="ARBA00003269"/>
    </source>
</evidence>
<dbReference type="InterPro" id="IPR030378">
    <property type="entry name" value="G_CP_dom"/>
</dbReference>
<evidence type="ECO:0000256" key="2">
    <source>
        <dbReference type="ARBA" id="ARBA00018901"/>
    </source>
</evidence>
<dbReference type="InterPro" id="IPR050896">
    <property type="entry name" value="Mito_lipid_metab_GTPase"/>
</dbReference>
<dbReference type="PANTHER" id="PTHR46434:SF1">
    <property type="entry name" value="GENETIC INTERACTOR OF PROHIBITINS 3, MITOCHONDRIAL"/>
    <property type="match status" value="1"/>
</dbReference>
<name>A0A1E4TTC1_PACTA</name>
<feature type="domain" description="CP-type G" evidence="5">
    <location>
        <begin position="215"/>
        <end position="389"/>
    </location>
</feature>
<evidence type="ECO:0000259" key="5">
    <source>
        <dbReference type="PROSITE" id="PS51721"/>
    </source>
</evidence>
<sequence length="665" mass="76167">MEIEIYKNVKQVRASMPRLKAKGLCLILTKPLSSSSHVLIRKSLIHYNNYEYESASSIKKIHPKSFVDLSDVSGPDSRVHFSLAHKCSACGIFLQNEDPNKLGYYPLENNTKVEQNKSTASVKLRTELDKKYVDILDDLPDEDRDLLINENSAYKDKSEIPRELTFIPDLRKQKLKSAKASSHQKVELEPNHTVVKGIKCKRCHDALHQNIYKKDEHKTPPLDHVFSKIPRNANLVHVVTAHDFPLSINKDFLKYISNPSKVYYVITKLDLLFENEKQAEKTAMPYFREMLVKLCQADPNKIYLSSGKLNWTSKILEILPKGDNYFIGEVNSGKSTLIRSLLYRDNERLTKIGNFGPGISSLPSFTRADIRYKLKNNINVIDTPGYTQENEDIFKYLEVDHISDVFARPLRYSPKKFLHGENNISKITFKGKYNGRRVVTFGGFCYLKPPVDTICKFRVQVPGIPHAFHDLEKAKEMCRTRPEAIKPKQVFLLNEHSCDELIHYAIPPFYGNVDIVIGGVGYVTITPTGKKTSISDAKAESELQNNNKNQIFEIWVPKGIKVCIREQIFNYIYKTKGSVDNTGNKLKKANIVKRGVTELKKIPNNKKIISSLYVVPENVEHAVEVFADETYLPETEDSYQQIQLIDPVTENQAAYPNFYWKQELV</sequence>
<dbReference type="Gene3D" id="3.40.50.300">
    <property type="entry name" value="P-loop containing nucleotide triphosphate hydrolases"/>
    <property type="match status" value="1"/>
</dbReference>
<evidence type="ECO:0000256" key="3">
    <source>
        <dbReference type="ARBA" id="ARBA00022946"/>
    </source>
</evidence>
<keyword evidence="3" id="KW-0809">Transit peptide</keyword>
<dbReference type="EMBL" id="KV454015">
    <property type="protein sequence ID" value="ODV95033.1"/>
    <property type="molecule type" value="Genomic_DNA"/>
</dbReference>
<dbReference type="Proteomes" id="UP000094236">
    <property type="component" value="Unassembled WGS sequence"/>
</dbReference>
<dbReference type="PANTHER" id="PTHR46434">
    <property type="entry name" value="GENETIC INTERACTOR OF PROHIBITINS 3, MITOCHONDRIAL"/>
    <property type="match status" value="1"/>
</dbReference>
<evidence type="ECO:0000256" key="4">
    <source>
        <dbReference type="ARBA" id="ARBA00031834"/>
    </source>
</evidence>
<dbReference type="InterPro" id="IPR006073">
    <property type="entry name" value="GTP-bd"/>
</dbReference>
<dbReference type="Pfam" id="PF01926">
    <property type="entry name" value="MMR_HSR1"/>
    <property type="match status" value="1"/>
</dbReference>
<dbReference type="AlphaFoldDB" id="A0A1E4TTC1"/>
<evidence type="ECO:0000313" key="6">
    <source>
        <dbReference type="EMBL" id="ODV95033.1"/>
    </source>
</evidence>
<organism evidence="6 7">
    <name type="scientific">Pachysolen tannophilus NRRL Y-2460</name>
    <dbReference type="NCBI Taxonomy" id="669874"/>
    <lineage>
        <taxon>Eukaryota</taxon>
        <taxon>Fungi</taxon>
        <taxon>Dikarya</taxon>
        <taxon>Ascomycota</taxon>
        <taxon>Saccharomycotina</taxon>
        <taxon>Pichiomycetes</taxon>
        <taxon>Pachysolenaceae</taxon>
        <taxon>Pachysolen</taxon>
    </lineage>
</organism>
<dbReference type="STRING" id="669874.A0A1E4TTC1"/>
<dbReference type="OrthoDB" id="1696305at2759"/>